<dbReference type="InParanoid" id="A0A0P0W1P3"/>
<sequence>MQAAVKHCRRGGGGISRSGMECEGYLQVSKEGMQSSGAALPAWGGRWMEGSGGGAALPRGGRRTKELAVLVGRGATTRQLACCFTAALRVPELAGAALRGAVFPIAGGGGRARRRRSTATCKRRRGRRKPPEIRRCERQ</sequence>
<name>A0A0P0W1P3_ORYSJ</name>
<protein>
    <submittedName>
        <fullName evidence="2">Os03g0653201 protein</fullName>
    </submittedName>
</protein>
<evidence type="ECO:0000313" key="2">
    <source>
        <dbReference type="EMBL" id="BAS85533.1"/>
    </source>
</evidence>
<dbReference type="SMR" id="A0A0P0W1P3"/>
<dbReference type="EMBL" id="AP014959">
    <property type="protein sequence ID" value="BAS85533.1"/>
    <property type="molecule type" value="Genomic_DNA"/>
</dbReference>
<gene>
    <name evidence="2" type="ordered locus">Os03g0653201</name>
    <name evidence="2" type="ORF">OSNPB_030653201</name>
</gene>
<reference evidence="2 3" key="3">
    <citation type="journal article" date="2013" name="Rice">
        <title>Improvement of the Oryza sativa Nipponbare reference genome using next generation sequence and optical map data.</title>
        <authorList>
            <person name="Kawahara Y."/>
            <person name="de la Bastide M."/>
            <person name="Hamilton J.P."/>
            <person name="Kanamori H."/>
            <person name="McCombie W.R."/>
            <person name="Ouyang S."/>
            <person name="Schwartz D.C."/>
            <person name="Tanaka T."/>
            <person name="Wu J."/>
            <person name="Zhou S."/>
            <person name="Childs K.L."/>
            <person name="Davidson R.M."/>
            <person name="Lin H."/>
            <person name="Quesada-Ocampo L."/>
            <person name="Vaillancourt B."/>
            <person name="Sakai H."/>
            <person name="Lee S.S."/>
            <person name="Kim J."/>
            <person name="Numa H."/>
            <person name="Itoh T."/>
            <person name="Buell C.R."/>
            <person name="Matsumoto T."/>
        </authorList>
    </citation>
    <scope>NUCLEOTIDE SEQUENCE [LARGE SCALE GENOMIC DNA]</scope>
    <source>
        <strain evidence="3">cv. Nipponbare</strain>
    </source>
</reference>
<reference evidence="3" key="1">
    <citation type="journal article" date="2005" name="Nature">
        <title>The map-based sequence of the rice genome.</title>
        <authorList>
            <consortium name="International rice genome sequencing project (IRGSP)"/>
            <person name="Matsumoto T."/>
            <person name="Wu J."/>
            <person name="Kanamori H."/>
            <person name="Katayose Y."/>
            <person name="Fujisawa M."/>
            <person name="Namiki N."/>
            <person name="Mizuno H."/>
            <person name="Yamamoto K."/>
            <person name="Antonio B.A."/>
            <person name="Baba T."/>
            <person name="Sakata K."/>
            <person name="Nagamura Y."/>
            <person name="Aoki H."/>
            <person name="Arikawa K."/>
            <person name="Arita K."/>
            <person name="Bito T."/>
            <person name="Chiden Y."/>
            <person name="Fujitsuka N."/>
            <person name="Fukunaka R."/>
            <person name="Hamada M."/>
            <person name="Harada C."/>
            <person name="Hayashi A."/>
            <person name="Hijishita S."/>
            <person name="Honda M."/>
            <person name="Hosokawa S."/>
            <person name="Ichikawa Y."/>
            <person name="Idonuma A."/>
            <person name="Iijima M."/>
            <person name="Ikeda M."/>
            <person name="Ikeno M."/>
            <person name="Ito K."/>
            <person name="Ito S."/>
            <person name="Ito T."/>
            <person name="Ito Y."/>
            <person name="Ito Y."/>
            <person name="Iwabuchi A."/>
            <person name="Kamiya K."/>
            <person name="Karasawa W."/>
            <person name="Kurita K."/>
            <person name="Katagiri S."/>
            <person name="Kikuta A."/>
            <person name="Kobayashi H."/>
            <person name="Kobayashi N."/>
            <person name="Machita K."/>
            <person name="Maehara T."/>
            <person name="Masukawa M."/>
            <person name="Mizubayashi T."/>
            <person name="Mukai Y."/>
            <person name="Nagasaki H."/>
            <person name="Nagata Y."/>
            <person name="Naito S."/>
            <person name="Nakashima M."/>
            <person name="Nakama Y."/>
            <person name="Nakamichi Y."/>
            <person name="Nakamura M."/>
            <person name="Meguro A."/>
            <person name="Negishi M."/>
            <person name="Ohta I."/>
            <person name="Ohta T."/>
            <person name="Okamoto M."/>
            <person name="Ono N."/>
            <person name="Saji S."/>
            <person name="Sakaguchi M."/>
            <person name="Sakai K."/>
            <person name="Shibata M."/>
            <person name="Shimokawa T."/>
            <person name="Song J."/>
            <person name="Takazaki Y."/>
            <person name="Terasawa K."/>
            <person name="Tsugane M."/>
            <person name="Tsuji K."/>
            <person name="Ueda S."/>
            <person name="Waki K."/>
            <person name="Yamagata H."/>
            <person name="Yamamoto M."/>
            <person name="Yamamoto S."/>
            <person name="Yamane H."/>
            <person name="Yoshiki S."/>
            <person name="Yoshihara R."/>
            <person name="Yukawa K."/>
            <person name="Zhong H."/>
            <person name="Yano M."/>
            <person name="Yuan Q."/>
            <person name="Ouyang S."/>
            <person name="Liu J."/>
            <person name="Jones K.M."/>
            <person name="Gansberger K."/>
            <person name="Moffat K."/>
            <person name="Hill J."/>
            <person name="Bera J."/>
            <person name="Fadrosh D."/>
            <person name="Jin S."/>
            <person name="Johri S."/>
            <person name="Kim M."/>
            <person name="Overton L."/>
            <person name="Reardon M."/>
            <person name="Tsitrin T."/>
            <person name="Vuong H."/>
            <person name="Weaver B."/>
            <person name="Ciecko A."/>
            <person name="Tallon L."/>
            <person name="Jackson J."/>
            <person name="Pai G."/>
            <person name="Aken S.V."/>
            <person name="Utterback T."/>
            <person name="Reidmuller S."/>
            <person name="Feldblyum T."/>
            <person name="Hsiao J."/>
            <person name="Zismann V."/>
            <person name="Iobst S."/>
            <person name="de Vazeille A.R."/>
            <person name="Buell C.R."/>
            <person name="Ying K."/>
            <person name="Li Y."/>
            <person name="Lu T."/>
            <person name="Huang Y."/>
            <person name="Zhao Q."/>
            <person name="Feng Q."/>
            <person name="Zhang L."/>
            <person name="Zhu J."/>
            <person name="Weng Q."/>
            <person name="Mu J."/>
            <person name="Lu Y."/>
            <person name="Fan D."/>
            <person name="Liu Y."/>
            <person name="Guan J."/>
            <person name="Zhang Y."/>
            <person name="Yu S."/>
            <person name="Liu X."/>
            <person name="Zhang Y."/>
            <person name="Hong G."/>
            <person name="Han B."/>
            <person name="Choisne N."/>
            <person name="Demange N."/>
            <person name="Orjeda G."/>
            <person name="Samain S."/>
            <person name="Cattolico L."/>
            <person name="Pelletier E."/>
            <person name="Couloux A."/>
            <person name="Segurens B."/>
            <person name="Wincker P."/>
            <person name="D'Hont A."/>
            <person name="Scarpelli C."/>
            <person name="Weissenbach J."/>
            <person name="Salanoubat M."/>
            <person name="Quetier F."/>
            <person name="Yu Y."/>
            <person name="Kim H.R."/>
            <person name="Rambo T."/>
            <person name="Currie J."/>
            <person name="Collura K."/>
            <person name="Luo M."/>
            <person name="Yang T."/>
            <person name="Ammiraju J.S.S."/>
            <person name="Engler F."/>
            <person name="Soderlund C."/>
            <person name="Wing R.A."/>
            <person name="Palmer L.E."/>
            <person name="de la Bastide M."/>
            <person name="Spiegel L."/>
            <person name="Nascimento L."/>
            <person name="Zutavern T."/>
            <person name="O'Shaughnessy A."/>
            <person name="Dike S."/>
            <person name="Dedhia N."/>
            <person name="Preston R."/>
            <person name="Balija V."/>
            <person name="McCombie W.R."/>
            <person name="Chow T."/>
            <person name="Chen H."/>
            <person name="Chung M."/>
            <person name="Chen C."/>
            <person name="Shaw J."/>
            <person name="Wu H."/>
            <person name="Hsiao K."/>
            <person name="Chao Y."/>
            <person name="Chu M."/>
            <person name="Cheng C."/>
            <person name="Hour A."/>
            <person name="Lee P."/>
            <person name="Lin S."/>
            <person name="Lin Y."/>
            <person name="Liou J."/>
            <person name="Liu S."/>
            <person name="Hsing Y."/>
            <person name="Raghuvanshi S."/>
            <person name="Mohanty A."/>
            <person name="Bharti A.K."/>
            <person name="Gaur A."/>
            <person name="Gupta V."/>
            <person name="Kumar D."/>
            <person name="Ravi V."/>
            <person name="Vij S."/>
            <person name="Kapur A."/>
            <person name="Khurana P."/>
            <person name="Khurana P."/>
            <person name="Khurana J.P."/>
            <person name="Tyagi A.K."/>
            <person name="Gaikwad K."/>
            <person name="Singh A."/>
            <person name="Dalal V."/>
            <person name="Srivastava S."/>
            <person name="Dixit A."/>
            <person name="Pal A.K."/>
            <person name="Ghazi I.A."/>
            <person name="Yadav M."/>
            <person name="Pandit A."/>
            <person name="Bhargava A."/>
            <person name="Sureshbabu K."/>
            <person name="Batra K."/>
            <person name="Sharma T.R."/>
            <person name="Mohapatra T."/>
            <person name="Singh N.K."/>
            <person name="Messing J."/>
            <person name="Nelson A.B."/>
            <person name="Fuks G."/>
            <person name="Kavchok S."/>
            <person name="Keizer G."/>
            <person name="Linton E."/>
            <person name="Llaca V."/>
            <person name="Song R."/>
            <person name="Tanyolac B."/>
            <person name="Young S."/>
            <person name="Ho-Il K."/>
            <person name="Hahn J.H."/>
            <person name="Sangsakoo G."/>
            <person name="Vanavichit A."/>
            <person name="de Mattos Luiz.A.T."/>
            <person name="Zimmer P.D."/>
            <person name="Malone G."/>
            <person name="Dellagostin O."/>
            <person name="de Oliveira A.C."/>
            <person name="Bevan M."/>
            <person name="Bancroft I."/>
            <person name="Minx P."/>
            <person name="Cordum H."/>
            <person name="Wilson R."/>
            <person name="Cheng Z."/>
            <person name="Jin W."/>
            <person name="Jiang J."/>
            <person name="Leong S.A."/>
            <person name="Iwama H."/>
            <person name="Gojobori T."/>
            <person name="Itoh T."/>
            <person name="Niimura Y."/>
            <person name="Fujii Y."/>
            <person name="Habara T."/>
            <person name="Sakai H."/>
            <person name="Sato Y."/>
            <person name="Wilson G."/>
            <person name="Kumar K."/>
            <person name="McCouch S."/>
            <person name="Juretic N."/>
            <person name="Hoen D."/>
            <person name="Wright S."/>
            <person name="Bruskiewich R."/>
            <person name="Bureau T."/>
            <person name="Miyao A."/>
            <person name="Hirochika H."/>
            <person name="Nishikawa T."/>
            <person name="Kadowaki K."/>
            <person name="Sugiura M."/>
            <person name="Burr B."/>
            <person name="Sasaki T."/>
        </authorList>
    </citation>
    <scope>NUCLEOTIDE SEQUENCE [LARGE SCALE GENOMIC DNA]</scope>
    <source>
        <strain evidence="3">cv. Nipponbare</strain>
    </source>
</reference>
<evidence type="ECO:0000313" key="3">
    <source>
        <dbReference type="Proteomes" id="UP000059680"/>
    </source>
</evidence>
<dbReference type="Proteomes" id="UP000059680">
    <property type="component" value="Chromosome 3"/>
</dbReference>
<dbReference type="PaxDb" id="39947-A0A0P0W1P3"/>
<reference evidence="2 3" key="2">
    <citation type="journal article" date="2013" name="Plant Cell Physiol.">
        <title>Rice Annotation Project Database (RAP-DB): an integrative and interactive database for rice genomics.</title>
        <authorList>
            <person name="Sakai H."/>
            <person name="Lee S.S."/>
            <person name="Tanaka T."/>
            <person name="Numa H."/>
            <person name="Kim J."/>
            <person name="Kawahara Y."/>
            <person name="Wakimoto H."/>
            <person name="Yang C.C."/>
            <person name="Iwamoto M."/>
            <person name="Abe T."/>
            <person name="Yamada Y."/>
            <person name="Muto A."/>
            <person name="Inokuchi H."/>
            <person name="Ikemura T."/>
            <person name="Matsumoto T."/>
            <person name="Sasaki T."/>
            <person name="Itoh T."/>
        </authorList>
    </citation>
    <scope>NUCLEOTIDE SEQUENCE [LARGE SCALE GENOMIC DNA]</scope>
    <source>
        <strain evidence="3">cv. Nipponbare</strain>
    </source>
</reference>
<keyword evidence="3" id="KW-1185">Reference proteome</keyword>
<feature type="compositionally biased region" description="Basic and acidic residues" evidence="1">
    <location>
        <begin position="129"/>
        <end position="139"/>
    </location>
</feature>
<evidence type="ECO:0000256" key="1">
    <source>
        <dbReference type="SAM" id="MobiDB-lite"/>
    </source>
</evidence>
<feature type="region of interest" description="Disordered" evidence="1">
    <location>
        <begin position="108"/>
        <end position="139"/>
    </location>
</feature>
<organism evidence="2 3">
    <name type="scientific">Oryza sativa subsp. japonica</name>
    <name type="common">Rice</name>
    <dbReference type="NCBI Taxonomy" id="39947"/>
    <lineage>
        <taxon>Eukaryota</taxon>
        <taxon>Viridiplantae</taxon>
        <taxon>Streptophyta</taxon>
        <taxon>Embryophyta</taxon>
        <taxon>Tracheophyta</taxon>
        <taxon>Spermatophyta</taxon>
        <taxon>Magnoliopsida</taxon>
        <taxon>Liliopsida</taxon>
        <taxon>Poales</taxon>
        <taxon>Poaceae</taxon>
        <taxon>BOP clade</taxon>
        <taxon>Oryzoideae</taxon>
        <taxon>Oryzeae</taxon>
        <taxon>Oryzinae</taxon>
        <taxon>Oryza</taxon>
        <taxon>Oryza sativa</taxon>
    </lineage>
</organism>
<dbReference type="AlphaFoldDB" id="A0A0P0W1P3"/>
<proteinExistence type="predicted"/>
<accession>A0A0P0W1P3</accession>
<feature type="compositionally biased region" description="Basic residues" evidence="1">
    <location>
        <begin position="111"/>
        <end position="128"/>
    </location>
</feature>